<dbReference type="GO" id="GO:0005634">
    <property type="term" value="C:nucleus"/>
    <property type="evidence" value="ECO:0007669"/>
    <property type="project" value="UniProtKB-SubCell"/>
</dbReference>
<dbReference type="FunFam" id="2.40.10.230:FF:000002">
    <property type="entry name" value="H/ACA ribonucleoprotein complex non-core subunit NAF1"/>
    <property type="match status" value="1"/>
</dbReference>
<dbReference type="InterPro" id="IPR009000">
    <property type="entry name" value="Transl_B-barrel_sf"/>
</dbReference>
<dbReference type="Pfam" id="PF04410">
    <property type="entry name" value="Gar1"/>
    <property type="match status" value="1"/>
</dbReference>
<comment type="subcellular location">
    <subcellularLocation>
        <location evidence="1">Nucleus</location>
    </subcellularLocation>
</comment>
<keyword evidence="4" id="KW-0690">Ribosome biogenesis</keyword>
<evidence type="ECO:0000256" key="9">
    <source>
        <dbReference type="SAM" id="MobiDB-lite"/>
    </source>
</evidence>
<feature type="compositionally biased region" description="Basic and acidic residues" evidence="9">
    <location>
        <begin position="319"/>
        <end position="332"/>
    </location>
</feature>
<keyword evidence="5" id="KW-0698">rRNA processing</keyword>
<evidence type="ECO:0000256" key="6">
    <source>
        <dbReference type="ARBA" id="ARBA00022553"/>
    </source>
</evidence>
<dbReference type="GO" id="GO:0001522">
    <property type="term" value="P:pseudouridine synthesis"/>
    <property type="evidence" value="ECO:0007669"/>
    <property type="project" value="InterPro"/>
</dbReference>
<sequence>MARHPRPPTPSPPRASSDTEAAFDPSWSGSLTSTRRPWGNRWPRASGIAEEPASFDPGKVSGVSRFQNPRVQGKGERLSQTIRAPLWTAQLDVEMEPKTGSGGLVPQLVQDQHPASDIGDLAVREDGSEIMVDVERSTVPVDADMNNVSLALVKEEAEGGGDREDKSDEEESESSKEESSEASSSSDEEEDKRESSEASSSSDEEEQMAKKTGGAGDTDSLFEEGELMLASDDDDEEAPKGPIKSKHEVEVLPPVPKIDVQLEPHHQTLPVGTISADQHPASDIGDLAVREDGSEIMVDVERSTVPVDADMNNVSLALVKEEAEGGGDREDKSDEEESESSKEESSEASSSSDEEEDKRESSEASSSSDEEEQMAKKTGGAGDTDSLFEEGELMLASDDDDEEAPKGPIKSKHEVEVLPPVPKIDVQLEPHHQTLPVGTISAIMGERVIVEGSVQHNPLNEGSILWITESRIPLGIVDELFGPVKNPYYLVRYNSAEEVPADISAGTAVSFVAEFADHILNMKELYAKGYDGSGENDEDQTDPEFSDDEKEAEYKRSLRLAKRQTDRQHEGKKTSGDKKRAQPRGSGFRKDMPPRSHDGPAPGRQSQPHFHRPDKAPVVDAIRPLGSQDGPMSAPTKLPPGPVHPVMPAANQLTNQMGGRFMNPSQQFLPQQPNVVWPGGLTPTPHPNMGIEGAAFAANIMQNLLIGANQYQQQFQNHNFGGFLNQMPVPPPQFMSQGGMPSNPMAFGGPTMAQMNPPFGPPQLPMDQGNFGQAPHMAGHTVQQGPPAGFPNGQGFGQSASPQGDGEQPPMQFSSGQFNQGNSSFHGRRQQQRGGRHSSGRGGGRHRR</sequence>
<feature type="compositionally biased region" description="Basic residues" evidence="9">
    <location>
        <begin position="826"/>
        <end position="848"/>
    </location>
</feature>
<dbReference type="InterPro" id="IPR040309">
    <property type="entry name" value="Naf1"/>
</dbReference>
<proteinExistence type="inferred from homology"/>
<feature type="compositionally biased region" description="Acidic residues" evidence="9">
    <location>
        <begin position="534"/>
        <end position="551"/>
    </location>
</feature>
<feature type="region of interest" description="Disordered" evidence="9">
    <location>
        <begin position="531"/>
        <end position="643"/>
    </location>
</feature>
<evidence type="ECO:0000256" key="2">
    <source>
        <dbReference type="ARBA" id="ARBA00009801"/>
    </source>
</evidence>
<feature type="compositionally biased region" description="Polar residues" evidence="9">
    <location>
        <begin position="811"/>
        <end position="825"/>
    </location>
</feature>
<dbReference type="GO" id="GO:0005732">
    <property type="term" value="C:sno(s)RNA-containing ribonucleoprotein complex"/>
    <property type="evidence" value="ECO:0007669"/>
    <property type="project" value="InterPro"/>
</dbReference>
<evidence type="ECO:0000256" key="4">
    <source>
        <dbReference type="ARBA" id="ARBA00022517"/>
    </source>
</evidence>
<feature type="compositionally biased region" description="Acidic residues" evidence="9">
    <location>
        <begin position="220"/>
        <end position="237"/>
    </location>
</feature>
<keyword evidence="8" id="KW-0539">Nucleus</keyword>
<dbReference type="AlphaFoldDB" id="B9FKH1"/>
<dbReference type="GO" id="GO:0000493">
    <property type="term" value="P:box H/ACA snoRNP assembly"/>
    <property type="evidence" value="ECO:0007669"/>
    <property type="project" value="InterPro"/>
</dbReference>
<dbReference type="SUPFAM" id="SSF50447">
    <property type="entry name" value="Translation proteins"/>
    <property type="match status" value="1"/>
</dbReference>
<evidence type="ECO:0000256" key="1">
    <source>
        <dbReference type="ARBA" id="ARBA00004123"/>
    </source>
</evidence>
<keyword evidence="6" id="KW-0597">Phosphoprotein</keyword>
<protein>
    <recommendedName>
        <fullName evidence="3">H/ACA ribonucleoprotein complex non-core subunit NAF1</fullName>
    </recommendedName>
</protein>
<evidence type="ECO:0000256" key="8">
    <source>
        <dbReference type="ARBA" id="ARBA00023242"/>
    </source>
</evidence>
<keyword evidence="7" id="KW-0694">RNA-binding</keyword>
<comment type="similarity">
    <text evidence="2">Belongs to the NAF1 family.</text>
</comment>
<feature type="compositionally biased region" description="Basic and acidic residues" evidence="9">
    <location>
        <begin position="563"/>
        <end position="580"/>
    </location>
</feature>
<feature type="compositionally biased region" description="Basic and acidic residues" evidence="9">
    <location>
        <begin position="153"/>
        <end position="166"/>
    </location>
</feature>
<organism evidence="10">
    <name type="scientific">Oryza sativa subsp. japonica</name>
    <name type="common">Rice</name>
    <dbReference type="NCBI Taxonomy" id="39947"/>
    <lineage>
        <taxon>Eukaryota</taxon>
        <taxon>Viridiplantae</taxon>
        <taxon>Streptophyta</taxon>
        <taxon>Embryophyta</taxon>
        <taxon>Tracheophyta</taxon>
        <taxon>Spermatophyta</taxon>
        <taxon>Magnoliopsida</taxon>
        <taxon>Liliopsida</taxon>
        <taxon>Poales</taxon>
        <taxon>Poaceae</taxon>
        <taxon>BOP clade</taxon>
        <taxon>Oryzoideae</taxon>
        <taxon>Oryzeae</taxon>
        <taxon>Oryzinae</taxon>
        <taxon>Oryza</taxon>
        <taxon>Oryza sativa</taxon>
    </lineage>
</organism>
<evidence type="ECO:0000313" key="10">
    <source>
        <dbReference type="EMBL" id="EEE64274.1"/>
    </source>
</evidence>
<name>B9FKH1_ORYSJ</name>
<reference evidence="10" key="1">
    <citation type="journal article" date="2005" name="PLoS Biol.">
        <title>The genomes of Oryza sativa: a history of duplications.</title>
        <authorList>
            <person name="Yu J."/>
            <person name="Wang J."/>
            <person name="Lin W."/>
            <person name="Li S."/>
            <person name="Li H."/>
            <person name="Zhou J."/>
            <person name="Ni P."/>
            <person name="Dong W."/>
            <person name="Hu S."/>
            <person name="Zeng C."/>
            <person name="Zhang J."/>
            <person name="Zhang Y."/>
            <person name="Li R."/>
            <person name="Xu Z."/>
            <person name="Li S."/>
            <person name="Li X."/>
            <person name="Zheng H."/>
            <person name="Cong L."/>
            <person name="Lin L."/>
            <person name="Yin J."/>
            <person name="Geng J."/>
            <person name="Li G."/>
            <person name="Shi J."/>
            <person name="Liu J."/>
            <person name="Lv H."/>
            <person name="Li J."/>
            <person name="Wang J."/>
            <person name="Deng Y."/>
            <person name="Ran L."/>
            <person name="Shi X."/>
            <person name="Wang X."/>
            <person name="Wu Q."/>
            <person name="Li C."/>
            <person name="Ren X."/>
            <person name="Wang J."/>
            <person name="Wang X."/>
            <person name="Li D."/>
            <person name="Liu D."/>
            <person name="Zhang X."/>
            <person name="Ji Z."/>
            <person name="Zhao W."/>
            <person name="Sun Y."/>
            <person name="Zhang Z."/>
            <person name="Bao J."/>
            <person name="Han Y."/>
            <person name="Dong L."/>
            <person name="Ji J."/>
            <person name="Chen P."/>
            <person name="Wu S."/>
            <person name="Liu J."/>
            <person name="Xiao Y."/>
            <person name="Bu D."/>
            <person name="Tan J."/>
            <person name="Yang L."/>
            <person name="Ye C."/>
            <person name="Zhang J."/>
            <person name="Xu J."/>
            <person name="Zhou Y."/>
            <person name="Yu Y."/>
            <person name="Zhang B."/>
            <person name="Zhuang S."/>
            <person name="Wei H."/>
            <person name="Liu B."/>
            <person name="Lei M."/>
            <person name="Yu H."/>
            <person name="Li Y."/>
            <person name="Xu H."/>
            <person name="Wei S."/>
            <person name="He X."/>
            <person name="Fang L."/>
            <person name="Zhang Z."/>
            <person name="Zhang Y."/>
            <person name="Huang X."/>
            <person name="Su Z."/>
            <person name="Tong W."/>
            <person name="Li J."/>
            <person name="Tong Z."/>
            <person name="Li S."/>
            <person name="Ye J."/>
            <person name="Wang L."/>
            <person name="Fang L."/>
            <person name="Lei T."/>
            <person name="Chen C."/>
            <person name="Chen H."/>
            <person name="Xu Z."/>
            <person name="Li H."/>
            <person name="Huang H."/>
            <person name="Zhang F."/>
            <person name="Xu H."/>
            <person name="Li N."/>
            <person name="Zhao C."/>
            <person name="Li S."/>
            <person name="Dong L."/>
            <person name="Huang Y."/>
            <person name="Li L."/>
            <person name="Xi Y."/>
            <person name="Qi Q."/>
            <person name="Li W."/>
            <person name="Zhang B."/>
            <person name="Hu W."/>
            <person name="Zhang Y."/>
            <person name="Tian X."/>
            <person name="Jiao Y."/>
            <person name="Liang X."/>
            <person name="Jin J."/>
            <person name="Gao L."/>
            <person name="Zheng W."/>
            <person name="Hao B."/>
            <person name="Liu S."/>
            <person name="Wang W."/>
            <person name="Yuan L."/>
            <person name="Cao M."/>
            <person name="McDermott J."/>
            <person name="Samudrala R."/>
            <person name="Wang J."/>
            <person name="Wong G.K."/>
            <person name="Yang H."/>
        </authorList>
    </citation>
    <scope>NUCLEOTIDE SEQUENCE [LARGE SCALE GENOMIC DNA]</scope>
</reference>
<feature type="region of interest" description="Disordered" evidence="9">
    <location>
        <begin position="741"/>
        <end position="848"/>
    </location>
</feature>
<gene>
    <name evidence="10" type="ORF">OsJ_19110</name>
</gene>
<dbReference type="GO" id="GO:0006364">
    <property type="term" value="P:rRNA processing"/>
    <property type="evidence" value="ECO:0007669"/>
    <property type="project" value="UniProtKB-KW"/>
</dbReference>
<feature type="region of interest" description="Disordered" evidence="9">
    <location>
        <begin position="133"/>
        <end position="263"/>
    </location>
</feature>
<dbReference type="InterPro" id="IPR038664">
    <property type="entry name" value="Gar1/Naf1_Cbf5-bd_sf"/>
</dbReference>
<reference evidence="10" key="2">
    <citation type="submission" date="2008-12" db="EMBL/GenBank/DDBJ databases">
        <title>Improved gene annotation of the rice (Oryza sativa) genomes.</title>
        <authorList>
            <person name="Wang J."/>
            <person name="Li R."/>
            <person name="Fan W."/>
            <person name="Huang Q."/>
            <person name="Zhang J."/>
            <person name="Zhou Y."/>
            <person name="Hu Y."/>
            <person name="Zi S."/>
            <person name="Li J."/>
            <person name="Ni P."/>
            <person name="Zheng H."/>
            <person name="Zhang Y."/>
            <person name="Zhao M."/>
            <person name="Hao Q."/>
            <person name="McDermott J."/>
            <person name="Samudrala R."/>
            <person name="Kristiansen K."/>
            <person name="Wong G.K.-S."/>
        </authorList>
    </citation>
    <scope>NUCLEOTIDE SEQUENCE</scope>
</reference>
<dbReference type="Gene3D" id="2.40.10.230">
    <property type="entry name" value="Probable tRNA pseudouridine synthase domain"/>
    <property type="match status" value="1"/>
</dbReference>
<dbReference type="PANTHER" id="PTHR31633">
    <property type="entry name" value="H/ACA RIBONUCLEOPROTEIN COMPLEX NON-CORE SUBUNIT NAF1"/>
    <property type="match status" value="1"/>
</dbReference>
<dbReference type="Proteomes" id="UP000007752">
    <property type="component" value="Chromosome 5"/>
</dbReference>
<dbReference type="InterPro" id="IPR007504">
    <property type="entry name" value="H/ACA_rnp_Gar1/Naf1"/>
</dbReference>
<feature type="region of interest" description="Disordered" evidence="9">
    <location>
        <begin position="307"/>
        <end position="386"/>
    </location>
</feature>
<evidence type="ECO:0000256" key="5">
    <source>
        <dbReference type="ARBA" id="ARBA00022552"/>
    </source>
</evidence>
<feature type="compositionally biased region" description="Basic and acidic residues" evidence="9">
    <location>
        <begin position="588"/>
        <end position="598"/>
    </location>
</feature>
<evidence type="ECO:0000256" key="7">
    <source>
        <dbReference type="ARBA" id="ARBA00022884"/>
    </source>
</evidence>
<dbReference type="EMBL" id="CM000142">
    <property type="protein sequence ID" value="EEE64274.1"/>
    <property type="molecule type" value="Genomic_DNA"/>
</dbReference>
<dbReference type="PANTHER" id="PTHR31633:SF1">
    <property type="entry name" value="H_ACA RIBONUCLEOPROTEIN COMPLEX NON-CORE SUBUNIT NAF1"/>
    <property type="match status" value="1"/>
</dbReference>
<evidence type="ECO:0000256" key="3">
    <source>
        <dbReference type="ARBA" id="ARBA00021438"/>
    </source>
</evidence>
<accession>B9FKH1</accession>
<dbReference type="GO" id="GO:0003723">
    <property type="term" value="F:RNA binding"/>
    <property type="evidence" value="ECO:0007669"/>
    <property type="project" value="UniProtKB-KW"/>
</dbReference>
<feature type="region of interest" description="Disordered" evidence="9">
    <location>
        <begin position="1"/>
        <end position="79"/>
    </location>
</feature>